<dbReference type="Proteomes" id="UP000516260">
    <property type="component" value="Chromosome 5"/>
</dbReference>
<dbReference type="AlphaFoldDB" id="A0A4Z2BBP3"/>
<name>A0A4Z2BBP3_9TELE</name>
<keyword evidence="3" id="KW-1185">Reference proteome</keyword>
<protein>
    <submittedName>
        <fullName evidence="2">Uncharacterized protein</fullName>
    </submittedName>
</protein>
<evidence type="ECO:0000313" key="3">
    <source>
        <dbReference type="Proteomes" id="UP000516260"/>
    </source>
</evidence>
<comment type="caution">
    <text evidence="2">The sequence shown here is derived from an EMBL/GenBank/DDBJ whole genome shotgun (WGS) entry which is preliminary data.</text>
</comment>
<dbReference type="EMBL" id="SWLE01000018">
    <property type="protein sequence ID" value="TNM89267.1"/>
    <property type="molecule type" value="Genomic_DNA"/>
</dbReference>
<feature type="compositionally biased region" description="Basic and acidic residues" evidence="1">
    <location>
        <begin position="15"/>
        <end position="30"/>
    </location>
</feature>
<sequence>MKPWTRLSITLPSRGEVRREKEKRHTPTERQRKRGKYRNSTSRRFQGFLPSVPRLKVPLRGARGSLKSDSSSSWPVVGAPQPNSAKAPQEHLPHPSPMPRCLPDITTPLLSS</sequence>
<organism evidence="2 3">
    <name type="scientific">Takifugu bimaculatus</name>
    <dbReference type="NCBI Taxonomy" id="433685"/>
    <lineage>
        <taxon>Eukaryota</taxon>
        <taxon>Metazoa</taxon>
        <taxon>Chordata</taxon>
        <taxon>Craniata</taxon>
        <taxon>Vertebrata</taxon>
        <taxon>Euteleostomi</taxon>
        <taxon>Actinopterygii</taxon>
        <taxon>Neopterygii</taxon>
        <taxon>Teleostei</taxon>
        <taxon>Neoteleostei</taxon>
        <taxon>Acanthomorphata</taxon>
        <taxon>Eupercaria</taxon>
        <taxon>Tetraodontiformes</taxon>
        <taxon>Tetradontoidea</taxon>
        <taxon>Tetraodontidae</taxon>
        <taxon>Takifugu</taxon>
    </lineage>
</organism>
<feature type="region of interest" description="Disordered" evidence="1">
    <location>
        <begin position="1"/>
        <end position="112"/>
    </location>
</feature>
<reference evidence="2 3" key="1">
    <citation type="submission" date="2019-04" db="EMBL/GenBank/DDBJ databases">
        <title>The sequence and de novo assembly of Takifugu bimaculatus genome using PacBio and Hi-C technologies.</title>
        <authorList>
            <person name="Xu P."/>
            <person name="Liu B."/>
            <person name="Zhou Z."/>
        </authorList>
    </citation>
    <scope>NUCLEOTIDE SEQUENCE [LARGE SCALE GENOMIC DNA]</scope>
    <source>
        <strain evidence="2">TB-2018</strain>
        <tissue evidence="2">Muscle</tissue>
    </source>
</reference>
<evidence type="ECO:0000313" key="2">
    <source>
        <dbReference type="EMBL" id="TNM89267.1"/>
    </source>
</evidence>
<accession>A0A4Z2BBP3</accession>
<proteinExistence type="predicted"/>
<gene>
    <name evidence="2" type="ORF">fugu_005522</name>
</gene>
<evidence type="ECO:0000256" key="1">
    <source>
        <dbReference type="SAM" id="MobiDB-lite"/>
    </source>
</evidence>